<gene>
    <name evidence="1" type="ORF">DBW69_01040</name>
</gene>
<proteinExistence type="predicted"/>
<evidence type="ECO:0000313" key="1">
    <source>
        <dbReference type="EMBL" id="RCL78285.1"/>
    </source>
</evidence>
<protein>
    <submittedName>
        <fullName evidence="1">Uncharacterized protein</fullName>
    </submittedName>
</protein>
<sequence>MLGVHQKFLIHICFLLLLIFKISSLTRPHVLINFPTIWPVFYRSKIRILNPRETLFEDNMQSIKAAFIKTKIKYSGFIVTFPIPFSPMIMTGDSH</sequence>
<dbReference type="EMBL" id="QOQF01000002">
    <property type="protein sequence ID" value="RCL78285.1"/>
    <property type="molecule type" value="Genomic_DNA"/>
</dbReference>
<evidence type="ECO:0000313" key="2">
    <source>
        <dbReference type="Proteomes" id="UP000252132"/>
    </source>
</evidence>
<dbReference type="AlphaFoldDB" id="A0A368E4C2"/>
<accession>A0A368E4C2</accession>
<dbReference type="Proteomes" id="UP000252132">
    <property type="component" value="Unassembled WGS sequence"/>
</dbReference>
<comment type="caution">
    <text evidence="1">The sequence shown here is derived from an EMBL/GenBank/DDBJ whole genome shotgun (WGS) entry which is preliminary data.</text>
</comment>
<organism evidence="1 2">
    <name type="scientific">PS1 clade bacterium</name>
    <dbReference type="NCBI Taxonomy" id="2175152"/>
    <lineage>
        <taxon>Bacteria</taxon>
        <taxon>Pseudomonadati</taxon>
        <taxon>Pseudomonadota</taxon>
        <taxon>Alphaproteobacteria</taxon>
        <taxon>PS1 clade</taxon>
    </lineage>
</organism>
<reference evidence="1 2" key="1">
    <citation type="journal article" date="2018" name="Microbiome">
        <title>Fine metagenomic profile of the Mediterranean stratified and mixed water columns revealed by assembly and recruitment.</title>
        <authorList>
            <person name="Haro-Moreno J.M."/>
            <person name="Lopez-Perez M."/>
            <person name="De La Torre J.R."/>
            <person name="Picazo A."/>
            <person name="Camacho A."/>
            <person name="Rodriguez-Valera F."/>
        </authorList>
    </citation>
    <scope>NUCLEOTIDE SEQUENCE [LARGE SCALE GENOMIC DNA]</scope>
    <source>
        <strain evidence="1">MED-G55</strain>
    </source>
</reference>
<name>A0A368E4C2_9PROT</name>